<reference evidence="6" key="2">
    <citation type="submission" date="2025-09" db="UniProtKB">
        <authorList>
            <consortium name="Ensembl"/>
        </authorList>
    </citation>
    <scope>IDENTIFICATION</scope>
</reference>
<proteinExistence type="inferred from homology"/>
<evidence type="ECO:0000256" key="5">
    <source>
        <dbReference type="SAM" id="MobiDB-lite"/>
    </source>
</evidence>
<dbReference type="FunFam" id="3.90.640.10:FF:000007">
    <property type="entry name" value="Actin like 7B"/>
    <property type="match status" value="1"/>
</dbReference>
<dbReference type="Pfam" id="PF00022">
    <property type="entry name" value="Actin"/>
    <property type="match status" value="1"/>
</dbReference>
<dbReference type="CTD" id="10881"/>
<dbReference type="PRINTS" id="PR00190">
    <property type="entry name" value="ACTIN"/>
</dbReference>
<evidence type="ECO:0000256" key="2">
    <source>
        <dbReference type="ARBA" id="ARBA00006752"/>
    </source>
</evidence>
<keyword evidence="3" id="KW-0206">Cytoskeleton</keyword>
<dbReference type="Gene3D" id="3.30.420.40">
    <property type="match status" value="2"/>
</dbReference>
<comment type="subcellular location">
    <subcellularLocation>
        <location evidence="1">Cytoplasm</location>
        <location evidence="1">Cytoskeleton</location>
    </subcellularLocation>
</comment>
<evidence type="ECO:0000256" key="3">
    <source>
        <dbReference type="ARBA" id="ARBA00023212"/>
    </source>
</evidence>
<dbReference type="GeneID" id="112989806"/>
<comment type="similarity">
    <text evidence="2 4">Belongs to the actin family.</text>
</comment>
<dbReference type="GO" id="GO:0005856">
    <property type="term" value="C:cytoskeleton"/>
    <property type="evidence" value="ECO:0007669"/>
    <property type="project" value="UniProtKB-SubCell"/>
</dbReference>
<dbReference type="Gene3D" id="3.90.640.10">
    <property type="entry name" value="Actin, Chain A, domain 4"/>
    <property type="match status" value="1"/>
</dbReference>
<name>A0A8C4PE91_DRONO</name>
<dbReference type="SMART" id="SM00268">
    <property type="entry name" value="ACTIN"/>
    <property type="match status" value="1"/>
</dbReference>
<dbReference type="InterPro" id="IPR004000">
    <property type="entry name" value="Actin"/>
</dbReference>
<dbReference type="InterPro" id="IPR043129">
    <property type="entry name" value="ATPase_NBD"/>
</dbReference>
<evidence type="ECO:0000313" key="6">
    <source>
        <dbReference type="Ensembl" id="ENSDNVP00000026635.1"/>
    </source>
</evidence>
<sequence>MFATSRKEITAVRGNSARKAAPATTHSKPKGDSHASVAKGSLKAVKEMKAIIIDIGTSYSKCGFAGDPWPSHIISSTVGKHIQDTAAKRKETFVGRELQNTSIPLELINPLRHGIVVDWNCVQDTWEYIFHTEMTIQPENNAVLVSDPPLSPTTNRAKYAEMMFEGFCVPAIHIAYQSRLSMYSYGRTSALGVESGHGVSYVVPIYEGYIMPSITGRVDYAGLDITCYLMKLLNESGNKFTDDQLSIVDLKEKYSYTSLDLAQDLRLPLKKQQLDYELPDGQIITIGKERFLCAEALFSPALLSSQEPGLSQLTMTHLKKCDADLKRRLVGNILLCGGSTMMAGFADPFQSELAWMCPNDHFTIAASPQRMSSVWIGGSILASLQSFQELWVYRREYEEHGPSCIFNKCF</sequence>
<dbReference type="Proteomes" id="UP000694423">
    <property type="component" value="Unplaced"/>
</dbReference>
<feature type="region of interest" description="Disordered" evidence="5">
    <location>
        <begin position="1"/>
        <end position="37"/>
    </location>
</feature>
<evidence type="ECO:0000256" key="4">
    <source>
        <dbReference type="RuleBase" id="RU000487"/>
    </source>
</evidence>
<dbReference type="OrthoDB" id="9925380at2759"/>
<dbReference type="FunFam" id="3.30.420.40:FF:000050">
    <property type="entry name" value="Actin, alpha skeletal muscle"/>
    <property type="match status" value="1"/>
</dbReference>
<dbReference type="PANTHER" id="PTHR11937">
    <property type="entry name" value="ACTIN"/>
    <property type="match status" value="1"/>
</dbReference>
<gene>
    <name evidence="6" type="primary">ACTL7A</name>
</gene>
<evidence type="ECO:0000313" key="7">
    <source>
        <dbReference type="Proteomes" id="UP000694423"/>
    </source>
</evidence>
<reference evidence="6" key="1">
    <citation type="submission" date="2025-08" db="UniProtKB">
        <authorList>
            <consortium name="Ensembl"/>
        </authorList>
    </citation>
    <scope>IDENTIFICATION</scope>
</reference>
<keyword evidence="7" id="KW-1185">Reference proteome</keyword>
<dbReference type="SUPFAM" id="SSF53067">
    <property type="entry name" value="Actin-like ATPase domain"/>
    <property type="match status" value="2"/>
</dbReference>
<dbReference type="Ensembl" id="ENSDNVT00000032201.1">
    <property type="protein sequence ID" value="ENSDNVP00000026635.1"/>
    <property type="gene ID" value="ENSDNVG00000018522.1"/>
</dbReference>
<accession>A0A8C4PE91</accession>
<evidence type="ECO:0000256" key="1">
    <source>
        <dbReference type="ARBA" id="ARBA00004245"/>
    </source>
</evidence>
<dbReference type="RefSeq" id="XP_025966947.1">
    <property type="nucleotide sequence ID" value="XM_026111162.2"/>
</dbReference>
<keyword evidence="3" id="KW-0963">Cytoplasm</keyword>
<protein>
    <submittedName>
        <fullName evidence="6">Actin like 7A</fullName>
    </submittedName>
</protein>
<organism evidence="6 7">
    <name type="scientific">Dromaius novaehollandiae</name>
    <name type="common">Emu</name>
    <dbReference type="NCBI Taxonomy" id="8790"/>
    <lineage>
        <taxon>Eukaryota</taxon>
        <taxon>Metazoa</taxon>
        <taxon>Chordata</taxon>
        <taxon>Craniata</taxon>
        <taxon>Vertebrata</taxon>
        <taxon>Euteleostomi</taxon>
        <taxon>Archelosauria</taxon>
        <taxon>Archosauria</taxon>
        <taxon>Dinosauria</taxon>
        <taxon>Saurischia</taxon>
        <taxon>Theropoda</taxon>
        <taxon>Coelurosauria</taxon>
        <taxon>Aves</taxon>
        <taxon>Palaeognathae</taxon>
        <taxon>Casuariiformes</taxon>
        <taxon>Dromaiidae</taxon>
        <taxon>Dromaius</taxon>
    </lineage>
</organism>
<feature type="compositionally biased region" description="Basic and acidic residues" evidence="5">
    <location>
        <begin position="1"/>
        <end position="10"/>
    </location>
</feature>
<dbReference type="AlphaFoldDB" id="A0A8C4PE91"/>
<dbReference type="KEGG" id="dne:112989806"/>